<dbReference type="InterPro" id="IPR045584">
    <property type="entry name" value="Pilin-like"/>
</dbReference>
<evidence type="ECO:0000256" key="7">
    <source>
        <dbReference type="RuleBase" id="RU000389"/>
    </source>
</evidence>
<dbReference type="Pfam" id="PF00114">
    <property type="entry name" value="Pilin"/>
    <property type="match status" value="1"/>
</dbReference>
<dbReference type="STRING" id="76731.RD2015_4695"/>
<dbReference type="KEGG" id="rdp:RD2015_4695"/>
<dbReference type="InterPro" id="IPR001082">
    <property type="entry name" value="Pilin"/>
</dbReference>
<reference evidence="8 9" key="1">
    <citation type="submission" date="2015-12" db="EMBL/GenBank/DDBJ databases">
        <title>Complete genome of Roseateles depolymerans KCTC 42856.</title>
        <authorList>
            <person name="Kim K.M."/>
        </authorList>
    </citation>
    <scope>NUCLEOTIDE SEQUENCE [LARGE SCALE GENOMIC DNA]</scope>
    <source>
        <strain evidence="8 9">KCTC 42856</strain>
    </source>
</reference>
<dbReference type="PRINTS" id="PR00885">
    <property type="entry name" value="BCTERIALGSPH"/>
</dbReference>
<dbReference type="NCBIfam" id="TIGR02532">
    <property type="entry name" value="IV_pilin_GFxxxE"/>
    <property type="match status" value="1"/>
</dbReference>
<evidence type="ECO:0000256" key="1">
    <source>
        <dbReference type="ARBA" id="ARBA00004167"/>
    </source>
</evidence>
<dbReference type="Gene3D" id="3.30.700.10">
    <property type="entry name" value="Glycoprotein, Type 4 Pilin"/>
    <property type="match status" value="1"/>
</dbReference>
<dbReference type="Pfam" id="PF07963">
    <property type="entry name" value="N_methyl"/>
    <property type="match status" value="1"/>
</dbReference>
<dbReference type="InterPro" id="IPR012902">
    <property type="entry name" value="N_methyl_site"/>
</dbReference>
<evidence type="ECO:0000313" key="8">
    <source>
        <dbReference type="EMBL" id="ALV09135.1"/>
    </source>
</evidence>
<dbReference type="RefSeq" id="WP_058936963.1">
    <property type="nucleotide sequence ID" value="NZ_CP013729.1"/>
</dbReference>
<accession>A0A0U3LLY8</accession>
<dbReference type="AlphaFoldDB" id="A0A0U3LLY8"/>
<dbReference type="GO" id="GO:0044096">
    <property type="term" value="C:type IV pilus"/>
    <property type="evidence" value="ECO:0007669"/>
    <property type="project" value="TreeGrafter"/>
</dbReference>
<dbReference type="GO" id="GO:0016020">
    <property type="term" value="C:membrane"/>
    <property type="evidence" value="ECO:0007669"/>
    <property type="project" value="UniProtKB-SubCell"/>
</dbReference>
<gene>
    <name evidence="8" type="ORF">RD2015_4695</name>
</gene>
<dbReference type="GO" id="GO:0015627">
    <property type="term" value="C:type II protein secretion system complex"/>
    <property type="evidence" value="ECO:0007669"/>
    <property type="project" value="InterPro"/>
</dbReference>
<dbReference type="GO" id="GO:0015628">
    <property type="term" value="P:protein secretion by the type II secretion system"/>
    <property type="evidence" value="ECO:0007669"/>
    <property type="project" value="InterPro"/>
</dbReference>
<keyword evidence="6" id="KW-0472">Membrane</keyword>
<name>A0A0U3LLY8_9BURK</name>
<evidence type="ECO:0000256" key="3">
    <source>
        <dbReference type="ARBA" id="ARBA00022481"/>
    </source>
</evidence>
<keyword evidence="9" id="KW-1185">Reference proteome</keyword>
<sequence>MKRSQQGFTLIELVIVVAIIGILAALALPTYADYIKKTRLSEVLLALTPPKALVMEHVNTNASFPAASQLSWSGGSSKYVDSVTYNKVSDAEVNITAVVRSGSIAPDVDGLQLVLTGKPGSGGLSNGSVEWTCAGTIPARYLAAACRPNA</sequence>
<dbReference type="GO" id="GO:0007155">
    <property type="term" value="P:cell adhesion"/>
    <property type="evidence" value="ECO:0007669"/>
    <property type="project" value="InterPro"/>
</dbReference>
<keyword evidence="7" id="KW-0281">Fimbrium</keyword>
<keyword evidence="4" id="KW-0812">Transmembrane</keyword>
<protein>
    <submittedName>
        <fullName evidence="8">Methylation</fullName>
    </submittedName>
</protein>
<comment type="similarity">
    <text evidence="2 7">Belongs to the N-Me-Phe pilin family.</text>
</comment>
<dbReference type="SUPFAM" id="SSF54523">
    <property type="entry name" value="Pili subunits"/>
    <property type="match status" value="1"/>
</dbReference>
<dbReference type="PANTHER" id="PTHR30093:SF34">
    <property type="entry name" value="PREPILIN PEPTIDASE-DEPENDENT PROTEIN D"/>
    <property type="match status" value="1"/>
</dbReference>
<evidence type="ECO:0000256" key="6">
    <source>
        <dbReference type="ARBA" id="ARBA00023136"/>
    </source>
</evidence>
<evidence type="ECO:0000256" key="2">
    <source>
        <dbReference type="ARBA" id="ARBA00005233"/>
    </source>
</evidence>
<dbReference type="GO" id="GO:0043107">
    <property type="term" value="P:type IV pilus-dependent motility"/>
    <property type="evidence" value="ECO:0007669"/>
    <property type="project" value="TreeGrafter"/>
</dbReference>
<dbReference type="Proteomes" id="UP000060699">
    <property type="component" value="Chromosome"/>
</dbReference>
<proteinExistence type="inferred from homology"/>
<dbReference type="EMBL" id="CP013729">
    <property type="protein sequence ID" value="ALV09135.1"/>
    <property type="molecule type" value="Genomic_DNA"/>
</dbReference>
<keyword evidence="5" id="KW-1133">Transmembrane helix</keyword>
<dbReference type="InterPro" id="IPR002416">
    <property type="entry name" value="T2SS_protein-GspH"/>
</dbReference>
<dbReference type="PROSITE" id="PS00409">
    <property type="entry name" value="PROKAR_NTER_METHYL"/>
    <property type="match status" value="1"/>
</dbReference>
<keyword evidence="3" id="KW-0488">Methylation</keyword>
<evidence type="ECO:0000313" key="9">
    <source>
        <dbReference type="Proteomes" id="UP000060699"/>
    </source>
</evidence>
<dbReference type="PANTHER" id="PTHR30093">
    <property type="entry name" value="GENERAL SECRETION PATHWAY PROTEIN G"/>
    <property type="match status" value="1"/>
</dbReference>
<evidence type="ECO:0000256" key="5">
    <source>
        <dbReference type="ARBA" id="ARBA00022989"/>
    </source>
</evidence>
<evidence type="ECO:0000256" key="4">
    <source>
        <dbReference type="ARBA" id="ARBA00022692"/>
    </source>
</evidence>
<organism evidence="8 9">
    <name type="scientific">Roseateles depolymerans</name>
    <dbReference type="NCBI Taxonomy" id="76731"/>
    <lineage>
        <taxon>Bacteria</taxon>
        <taxon>Pseudomonadati</taxon>
        <taxon>Pseudomonadota</taxon>
        <taxon>Betaproteobacteria</taxon>
        <taxon>Burkholderiales</taxon>
        <taxon>Sphaerotilaceae</taxon>
        <taxon>Roseateles</taxon>
    </lineage>
</organism>
<comment type="subcellular location">
    <subcellularLocation>
        <location evidence="1">Membrane</location>
        <topology evidence="1">Single-pass membrane protein</topology>
    </subcellularLocation>
</comment>